<proteinExistence type="predicted"/>
<dbReference type="GeneID" id="9835616"/>
<reference evidence="2" key="1">
    <citation type="journal article" date="2006" name="Proc. Natl. Acad. Sci. U.S.A.">
        <title>Genome analysis of the smallest free-living eukaryote Ostreococcus tauri unveils many unique features.</title>
        <authorList>
            <person name="Derelle E."/>
            <person name="Ferraz C."/>
            <person name="Rombauts S."/>
            <person name="Rouze P."/>
            <person name="Worden A.Z."/>
            <person name="Robbens S."/>
            <person name="Partensky F."/>
            <person name="Degroeve S."/>
            <person name="Echeynie S."/>
            <person name="Cooke R."/>
            <person name="Saeys Y."/>
            <person name="Wuyts J."/>
            <person name="Jabbari K."/>
            <person name="Bowler C."/>
            <person name="Panaud O."/>
            <person name="Piegu B."/>
            <person name="Ball S.G."/>
            <person name="Ral J.-P."/>
            <person name="Bouget F.-Y."/>
            <person name="Piganeau G."/>
            <person name="De Baets B."/>
            <person name="Picard A."/>
            <person name="Delseny M."/>
            <person name="Demaille J."/>
            <person name="Van de Peer Y."/>
            <person name="Moreau H."/>
        </authorList>
    </citation>
    <scope>NUCLEOTIDE SEQUENCE [LARGE SCALE GENOMIC DNA]</scope>
    <source>
        <strain evidence="2">OTTH 0595 / CCAP 157/2 / RCC745</strain>
    </source>
</reference>
<dbReference type="EMBL" id="CAID01000002">
    <property type="protein sequence ID" value="CEG01037.1"/>
    <property type="molecule type" value="Genomic_DNA"/>
</dbReference>
<keyword evidence="2" id="KW-1185">Reference proteome</keyword>
<dbReference type="RefSeq" id="XP_022840757.1">
    <property type="nucleotide sequence ID" value="XM_022985067.1"/>
</dbReference>
<comment type="caution">
    <text evidence="1">The sequence shown here is derived from an EMBL/GenBank/DDBJ whole genome shotgun (WGS) entry which is preliminary data.</text>
</comment>
<evidence type="ECO:0000313" key="2">
    <source>
        <dbReference type="Proteomes" id="UP000009170"/>
    </source>
</evidence>
<dbReference type="InParanoid" id="A0A090M7I1"/>
<dbReference type="Proteomes" id="UP000009170">
    <property type="component" value="Unassembled WGS sequence"/>
</dbReference>
<organism evidence="1 2">
    <name type="scientific">Ostreococcus tauri</name>
    <name type="common">Marine green alga</name>
    <dbReference type="NCBI Taxonomy" id="70448"/>
    <lineage>
        <taxon>Eukaryota</taxon>
        <taxon>Viridiplantae</taxon>
        <taxon>Chlorophyta</taxon>
        <taxon>Mamiellophyceae</taxon>
        <taxon>Mamiellales</taxon>
        <taxon>Bathycoccaceae</taxon>
        <taxon>Ostreococcus</taxon>
    </lineage>
</organism>
<gene>
    <name evidence="1" type="ORF">OT_ostta02g02430</name>
</gene>
<dbReference type="AlphaFoldDB" id="A0A090M7I1"/>
<dbReference type="InterPro" id="IPR027417">
    <property type="entry name" value="P-loop_NTPase"/>
</dbReference>
<name>A0A090M7I1_OSTTA</name>
<protein>
    <submittedName>
        <fullName evidence="1">Unnamed product</fullName>
    </submittedName>
</protein>
<reference evidence="1 2" key="2">
    <citation type="journal article" date="2014" name="BMC Genomics">
        <title>An improved genome of the model marine alga Ostreococcus tauri unfolds by assessing Illumina de novo assemblies.</title>
        <authorList>
            <person name="Blanc-Mathieu R."/>
            <person name="Verhelst B."/>
            <person name="Derelle E."/>
            <person name="Rombauts S."/>
            <person name="Bouget F.Y."/>
            <person name="Carre I."/>
            <person name="Chateau A."/>
            <person name="Eyre-Walker A."/>
            <person name="Grimsley N."/>
            <person name="Moreau H."/>
            <person name="Piegu B."/>
            <person name="Rivals E."/>
            <person name="Schackwitz W."/>
            <person name="Van de Peer Y."/>
            <person name="Piganeau G."/>
        </authorList>
    </citation>
    <scope>NUCLEOTIDE SEQUENCE [LARGE SCALE GENOMIC DNA]</scope>
    <source>
        <strain evidence="2">OTTH 0595 / CCAP 157/2 / RCC745</strain>
    </source>
</reference>
<dbReference type="OrthoDB" id="21513at2759"/>
<accession>A0A090M7I1</accession>
<evidence type="ECO:0000313" key="1">
    <source>
        <dbReference type="EMBL" id="CEG01037.1"/>
    </source>
</evidence>
<dbReference type="SUPFAM" id="SSF52540">
    <property type="entry name" value="P-loop containing nucleoside triphosphate hydrolases"/>
    <property type="match status" value="1"/>
</dbReference>
<dbReference type="KEGG" id="ota:OT_ostta02g02430"/>
<sequence length="1203" mass="137424">MRSACAPAFRLYPRLDDIQKERKELMGKLSSLHVSLLSYKYACAPSVLPERDSFSETLEILNTRVLKLLSQVKERLYTTVCVLGRSGSGKTHLLNTILSEGLAIPRNLEIPLDKDIIKSCLKVSFIDVRGEHVCWTPQMAELGNANGAAAEKFQHFFPEITSSEECSRILPEGDMLCTTKVPVHLFYGDCVKVSFAYTSATRVENDLKSLLTLRNCCSSKRPTDFYGAQQASKDACGGETTDESLTGVGGNVSRAFAVLGLAPGFDITALADEDIRLPEHLVACIGRIFTCSLTGCPLREALAYLKAVLFDLLCGENSHSGLLNFVSIEVPSTNLSHEMELVDLPGFGDAMFSGSSNVSSVVERASRLIHVCDERKLDGDVTRFLMKTFLRRMIRDECRFVSVCNNRHRKRCRKRNDEIWHKARCEEFINLALSVHGKPNVDVDEYVRHHCRFCVLYSGSSQIFATLECIKFVLAPTSPDGLVAGVELERTRFDDIKRLLACHVFCVASYAKASTFPYCKSSRSLYDDKISRTGVKTEGLTSLVHHFEGLLNYFVREKCALFYSSVRSRIQDTIHDDTFSEYINWTGVQFRWPNKLPRQHKLYCSAIRAMEAFVFVTLYGSQDKCATQDELRFCIEQAIENYKKIGARSHYNIRDEQSSHVLLLKLLVTLDSLIDKFLRTKMDVLYELSNTFRELTKHVSCDDEHMYSNFNELALEATVRIVTRRCKHCVQQIVSDMWLIVKRFRKGVMETESFEDTRRSLFHNNVFIWGALVLQETVHRNDSFYLSRIQDVGALSFKHLMTEILLALATICLSRRLRPYICTSLSKNDVRAIYHSVSQMMISTGRSTLSMHSLYSIITSMRTIYGGSVRDFCFALETLGCHENPYQLESNVLDSKALDLQLCLTELERNPNDIPRLTERSVIIHESLQYLEREVLTCDTFFREWGSDILVSFVFFYLNAHGRIREYCFEAAHRIAGRWLKLHQTFDQPLYREDILFLNEAVYAMKTLEIDVKHLEDALSSVASKWHLNEYIGLTQAASLTYDMLNSAMIWAFFFRGTGIEVGGISEKEIDEMSNAAVKSLECEVQADSMRSFQDKCYFVTHRIFTHTSWCSSKIDIEFYNKERRFLRYYLPYLQRAQDIELVGEFVQTLKCFGYSETDSNIDKAVQFLLSYRDDSGAWDLGEHKFARTYHATVCALGAIIES</sequence>